<dbReference type="Gene3D" id="2.30.30.700">
    <property type="entry name" value="SLA1 homology domain 1"/>
    <property type="match status" value="1"/>
</dbReference>
<dbReference type="SUPFAM" id="SSF49899">
    <property type="entry name" value="Concanavalin A-like lectins/glucanases"/>
    <property type="match status" value="1"/>
</dbReference>
<dbReference type="InterPro" id="IPR013320">
    <property type="entry name" value="ConA-like_dom_sf"/>
</dbReference>
<dbReference type="EMBL" id="FUYE01000006">
    <property type="protein sequence ID" value="SKA95199.1"/>
    <property type="molecule type" value="Genomic_DNA"/>
</dbReference>
<sequence length="306" mass="33224">MNFYKDFGLVFRVLLIAAGCICGQVEAGAQSPVKWVDLQGREIMAEFVSINGGDITLRMNGKLVTFPLGTLSVESKQQAIALNLVASSVGAEPVSGMNDRIARFTFDEATPHRDAVLKNAKQSGGLLELNGIYEFSNEPDAYRAVLACPQLIRDQFTVAVRVTVDRLGDCVLAGGTSHRWLALQTDEKGALSLSLNNGAVRLESKKGGQLKRGKVADLAITHNVVDHSLTLYLNGEEVQKHVLASDFQFKPISKPGEPAGDSVFTFTNYSSGSAMKGEVDELIVYNRVLTPREIRDLKLGVRALNE</sequence>
<accession>A0A1T4Y073</accession>
<evidence type="ECO:0000313" key="1">
    <source>
        <dbReference type="EMBL" id="SKA95199.1"/>
    </source>
</evidence>
<proteinExistence type="predicted"/>
<keyword evidence="1" id="KW-0430">Lectin</keyword>
<reference evidence="2" key="1">
    <citation type="submission" date="2017-02" db="EMBL/GenBank/DDBJ databases">
        <authorList>
            <person name="Varghese N."/>
            <person name="Submissions S."/>
        </authorList>
    </citation>
    <scope>NUCLEOTIDE SEQUENCE [LARGE SCALE GENOMIC DNA]</scope>
    <source>
        <strain evidence="2">ATCC 700200</strain>
    </source>
</reference>
<organism evidence="1 2">
    <name type="scientific">Prosthecobacter debontii</name>
    <dbReference type="NCBI Taxonomy" id="48467"/>
    <lineage>
        <taxon>Bacteria</taxon>
        <taxon>Pseudomonadati</taxon>
        <taxon>Verrucomicrobiota</taxon>
        <taxon>Verrucomicrobiia</taxon>
        <taxon>Verrucomicrobiales</taxon>
        <taxon>Verrucomicrobiaceae</taxon>
        <taxon>Prosthecobacter</taxon>
    </lineage>
</organism>
<dbReference type="GO" id="GO:0030246">
    <property type="term" value="F:carbohydrate binding"/>
    <property type="evidence" value="ECO:0007669"/>
    <property type="project" value="UniProtKB-KW"/>
</dbReference>
<protein>
    <submittedName>
        <fullName evidence="1">Concanavalin A-like lectin/glucanases superfamily protein</fullName>
    </submittedName>
</protein>
<keyword evidence="2" id="KW-1185">Reference proteome</keyword>
<dbReference type="AlphaFoldDB" id="A0A1T4Y073"/>
<evidence type="ECO:0000313" key="2">
    <source>
        <dbReference type="Proteomes" id="UP000190774"/>
    </source>
</evidence>
<dbReference type="Pfam" id="PF13385">
    <property type="entry name" value="Laminin_G_3"/>
    <property type="match status" value="1"/>
</dbReference>
<dbReference type="Gene3D" id="2.60.120.200">
    <property type="match status" value="1"/>
</dbReference>
<name>A0A1T4Y073_9BACT</name>
<gene>
    <name evidence="1" type="ORF">SAMN02745166_02307</name>
</gene>
<dbReference type="RefSeq" id="WP_217698966.1">
    <property type="nucleotide sequence ID" value="NZ_FUYE01000006.1"/>
</dbReference>
<dbReference type="Proteomes" id="UP000190774">
    <property type="component" value="Unassembled WGS sequence"/>
</dbReference>